<proteinExistence type="predicted"/>
<accession>A0ABM8XN53</accession>
<keyword evidence="2" id="KW-1185">Reference proteome</keyword>
<reference evidence="1 2" key="1">
    <citation type="submission" date="2021-08" db="EMBL/GenBank/DDBJ databases">
        <authorList>
            <person name="Peeters C."/>
        </authorList>
    </citation>
    <scope>NUCLEOTIDE SEQUENCE [LARGE SCALE GENOMIC DNA]</scope>
    <source>
        <strain evidence="1 2">LMG 21510</strain>
    </source>
</reference>
<organism evidence="1 2">
    <name type="scientific">Cupriavidus respiraculi</name>
    <dbReference type="NCBI Taxonomy" id="195930"/>
    <lineage>
        <taxon>Bacteria</taxon>
        <taxon>Pseudomonadati</taxon>
        <taxon>Pseudomonadota</taxon>
        <taxon>Betaproteobacteria</taxon>
        <taxon>Burkholderiales</taxon>
        <taxon>Burkholderiaceae</taxon>
        <taxon>Cupriavidus</taxon>
    </lineage>
</organism>
<evidence type="ECO:0000313" key="2">
    <source>
        <dbReference type="Proteomes" id="UP000721236"/>
    </source>
</evidence>
<dbReference type="EMBL" id="CAJZAH010000006">
    <property type="protein sequence ID" value="CAG9181653.1"/>
    <property type="molecule type" value="Genomic_DNA"/>
</dbReference>
<sequence length="32" mass="3247">MNKRNSILIAGYLAVCVVSGSAVAMVAQVLPA</sequence>
<gene>
    <name evidence="1" type="ORF">LMG21510_04362</name>
</gene>
<protein>
    <submittedName>
        <fullName evidence="1">Uncharacterized protein</fullName>
    </submittedName>
</protein>
<evidence type="ECO:0000313" key="1">
    <source>
        <dbReference type="EMBL" id="CAG9181653.1"/>
    </source>
</evidence>
<dbReference type="Proteomes" id="UP000721236">
    <property type="component" value="Unassembled WGS sequence"/>
</dbReference>
<name>A0ABM8XN53_9BURK</name>
<comment type="caution">
    <text evidence="1">The sequence shown here is derived from an EMBL/GenBank/DDBJ whole genome shotgun (WGS) entry which is preliminary data.</text>
</comment>